<gene>
    <name evidence="1" type="ORF">A8E72_34105</name>
</gene>
<accession>A0A1V2VU39</accession>
<protein>
    <submittedName>
        <fullName evidence="1">Uncharacterized protein</fullName>
    </submittedName>
</protein>
<organism evidence="1 2">
    <name type="scientific">Burkholderia cenocepacia</name>
    <dbReference type="NCBI Taxonomy" id="95486"/>
    <lineage>
        <taxon>Bacteria</taxon>
        <taxon>Pseudomonadati</taxon>
        <taxon>Pseudomonadota</taxon>
        <taxon>Betaproteobacteria</taxon>
        <taxon>Burkholderiales</taxon>
        <taxon>Burkholderiaceae</taxon>
        <taxon>Burkholderia</taxon>
        <taxon>Burkholderia cepacia complex</taxon>
    </lineage>
</organism>
<name>A0A1V2VU39_9BURK</name>
<reference evidence="1 2" key="1">
    <citation type="submission" date="2016-08" db="EMBL/GenBank/DDBJ databases">
        <authorList>
            <person name="Seilhamer J.J."/>
        </authorList>
    </citation>
    <scope>NUCLEOTIDE SEQUENCE [LARGE SCALE GENOMIC DNA]</scope>
    <source>
        <strain evidence="1 2">VC14762</strain>
    </source>
</reference>
<proteinExistence type="predicted"/>
<evidence type="ECO:0000313" key="1">
    <source>
        <dbReference type="EMBL" id="ONU76348.1"/>
    </source>
</evidence>
<dbReference type="Proteomes" id="UP000188543">
    <property type="component" value="Unassembled WGS sequence"/>
</dbReference>
<dbReference type="AlphaFoldDB" id="A0A1V2VU39"/>
<sequence length="161" mass="18458">MGKMLPWFKTSGVKIDDDVLALSIVINRIIEAEKNGYTDPQETAKKFSTSRIFQELYSTEFGQAVFYATFAIVNTIDKEEFLADMIDGYVNILNWVIHQEERAKKGFYIVFLSGLVEIAARTKNGIEELKEIYDNIMEDFLEKVSAWGKEEGVPPEIMELK</sequence>
<comment type="caution">
    <text evidence="1">The sequence shown here is derived from an EMBL/GenBank/DDBJ whole genome shotgun (WGS) entry which is preliminary data.</text>
</comment>
<dbReference type="EMBL" id="MUTJ01000100">
    <property type="protein sequence ID" value="ONU76348.1"/>
    <property type="molecule type" value="Genomic_DNA"/>
</dbReference>
<evidence type="ECO:0000313" key="2">
    <source>
        <dbReference type="Proteomes" id="UP000188543"/>
    </source>
</evidence>